<keyword evidence="1" id="KW-0812">Transmembrane</keyword>
<proteinExistence type="predicted"/>
<dbReference type="EMBL" id="AKWZ02000009">
    <property type="protein sequence ID" value="EPG74727.1"/>
    <property type="molecule type" value="Genomic_DNA"/>
</dbReference>
<dbReference type="AlphaFoldDB" id="S3W370"/>
<feature type="transmembrane region" description="Helical" evidence="1">
    <location>
        <begin position="147"/>
        <end position="165"/>
    </location>
</feature>
<feature type="transmembrane region" description="Helical" evidence="1">
    <location>
        <begin position="311"/>
        <end position="329"/>
    </location>
</feature>
<organism evidence="3 4">
    <name type="scientific">Leptospira fainei serovar Hurstbridge str. BUT 6</name>
    <dbReference type="NCBI Taxonomy" id="1193011"/>
    <lineage>
        <taxon>Bacteria</taxon>
        <taxon>Pseudomonadati</taxon>
        <taxon>Spirochaetota</taxon>
        <taxon>Spirochaetia</taxon>
        <taxon>Leptospirales</taxon>
        <taxon>Leptospiraceae</taxon>
        <taxon>Leptospira</taxon>
    </lineage>
</organism>
<feature type="transmembrane region" description="Helical" evidence="1">
    <location>
        <begin position="171"/>
        <end position="190"/>
    </location>
</feature>
<evidence type="ECO:0000313" key="3">
    <source>
        <dbReference type="EMBL" id="EPG74727.1"/>
    </source>
</evidence>
<feature type="transmembrane region" description="Helical" evidence="1">
    <location>
        <begin position="281"/>
        <end position="299"/>
    </location>
</feature>
<dbReference type="SUPFAM" id="SSF48317">
    <property type="entry name" value="Acid phosphatase/Vanadium-dependent haloperoxidase"/>
    <property type="match status" value="1"/>
</dbReference>
<dbReference type="InterPro" id="IPR036938">
    <property type="entry name" value="PAP2/HPO_sf"/>
</dbReference>
<dbReference type="PANTHER" id="PTHR14969:SF13">
    <property type="entry name" value="AT30094P"/>
    <property type="match status" value="1"/>
</dbReference>
<feature type="transmembrane region" description="Helical" evidence="1">
    <location>
        <begin position="51"/>
        <end position="72"/>
    </location>
</feature>
<keyword evidence="1" id="KW-0472">Membrane</keyword>
<evidence type="ECO:0000313" key="4">
    <source>
        <dbReference type="Proteomes" id="UP000014540"/>
    </source>
</evidence>
<accession>S3W370</accession>
<protein>
    <submittedName>
        <fullName evidence="3">PAP2 family protein</fullName>
    </submittedName>
</protein>
<gene>
    <name evidence="3" type="ORF">LEP1GSC058_1695</name>
</gene>
<dbReference type="InterPro" id="IPR000326">
    <property type="entry name" value="PAP2/HPO"/>
</dbReference>
<evidence type="ECO:0000259" key="2">
    <source>
        <dbReference type="SMART" id="SM00014"/>
    </source>
</evidence>
<feature type="transmembrane region" description="Helical" evidence="1">
    <location>
        <begin position="241"/>
        <end position="260"/>
    </location>
</feature>
<keyword evidence="1" id="KW-1133">Transmembrane helix</keyword>
<keyword evidence="4" id="KW-1185">Reference proteome</keyword>
<name>S3W370_9LEPT</name>
<feature type="transmembrane region" description="Helical" evidence="1">
    <location>
        <begin position="211"/>
        <end position="229"/>
    </location>
</feature>
<reference evidence="3" key="1">
    <citation type="submission" date="2013-04" db="EMBL/GenBank/DDBJ databases">
        <authorList>
            <person name="Harkins D.M."/>
            <person name="Durkin A.S."/>
            <person name="Selengut J.D."/>
            <person name="Sanka R."/>
            <person name="DePew J."/>
            <person name="Purushe J."/>
            <person name="Ahmed A."/>
            <person name="van der Linden H."/>
            <person name="Goris M.G.A."/>
            <person name="Hartskeerl R.A."/>
            <person name="Vinetz J.M."/>
            <person name="Sutton G.G."/>
            <person name="Nelson W.C."/>
            <person name="Fouts D.E."/>
        </authorList>
    </citation>
    <scope>NUCLEOTIDE SEQUENCE [LARGE SCALE GENOMIC DNA]</scope>
    <source>
        <strain evidence="3">BUT 6</strain>
    </source>
</reference>
<dbReference type="PANTHER" id="PTHR14969">
    <property type="entry name" value="SPHINGOSINE-1-PHOSPHATE PHOSPHOHYDROLASE"/>
    <property type="match status" value="1"/>
</dbReference>
<dbReference type="Gene3D" id="1.20.144.10">
    <property type="entry name" value="Phosphatidic acid phosphatase type 2/haloperoxidase"/>
    <property type="match status" value="1"/>
</dbReference>
<dbReference type="SMART" id="SM00014">
    <property type="entry name" value="acidPPc"/>
    <property type="match status" value="1"/>
</dbReference>
<comment type="caution">
    <text evidence="3">The sequence shown here is derived from an EMBL/GenBank/DDBJ whole genome shotgun (WGS) entry which is preliminary data.</text>
</comment>
<dbReference type="Proteomes" id="UP000014540">
    <property type="component" value="Unassembled WGS sequence"/>
</dbReference>
<dbReference type="Pfam" id="PF01569">
    <property type="entry name" value="PAP2"/>
    <property type="match status" value="1"/>
</dbReference>
<feature type="domain" description="Phosphatidic acid phosphatase type 2/haloperoxidase" evidence="2">
    <location>
        <begin position="77"/>
        <end position="186"/>
    </location>
</feature>
<sequence length="339" mass="37482">MKNLCWEREVSYAGRMDWKTSVLSGAIFSNTPLELLHEIGLSSILGPLSVIFHHLGSTAFFMALVSFIYLCVDRKVGIRMAFGLMVAGVLNGTCKALLEFPRPTGLPFSNELGLSEPSFGFPSGHVQTAVVLYGTLFLHFKVGWLRGILPAFILLMPIARMYAGLHFLGDVIGGFILGLLLLIGLEFWFKRNPDLLEAKFSDGKELPPNRLKSYVILIIAMTIPSVLLMEGSRVDQSYHSWEVVVSSAGALAGFGIGIVSNRSTGIDWNAGDNWMSFLVRIGITLLGILVFFIFLGELLKVLLPENPVARYVRYGIVCYYISHVSPFLLKRIKGGIYLL</sequence>
<evidence type="ECO:0000256" key="1">
    <source>
        <dbReference type="SAM" id="Phobius"/>
    </source>
</evidence>
<dbReference type="STRING" id="1193011.LEP1GSC058_1695"/>